<dbReference type="Gene3D" id="3.40.50.10390">
    <property type="entry name" value="Gingipain r, domain 1"/>
    <property type="match status" value="1"/>
</dbReference>
<feature type="signal peptide" evidence="2">
    <location>
        <begin position="1"/>
        <end position="19"/>
    </location>
</feature>
<proteinExistence type="predicted"/>
<dbReference type="EMBL" id="BAABEZ010000002">
    <property type="protein sequence ID" value="GAA4449869.1"/>
    <property type="molecule type" value="Genomic_DNA"/>
</dbReference>
<evidence type="ECO:0000313" key="6">
    <source>
        <dbReference type="Proteomes" id="UP001501410"/>
    </source>
</evidence>
<protein>
    <submittedName>
        <fullName evidence="5">Type IX secretion system sortase PorU</fullName>
    </submittedName>
</protein>
<name>A0ABP8MI69_9BACT</name>
<reference evidence="6" key="1">
    <citation type="journal article" date="2019" name="Int. J. Syst. Evol. Microbiol.">
        <title>The Global Catalogue of Microorganisms (GCM) 10K type strain sequencing project: providing services to taxonomists for standard genome sequencing and annotation.</title>
        <authorList>
            <consortium name="The Broad Institute Genomics Platform"/>
            <consortium name="The Broad Institute Genome Sequencing Center for Infectious Disease"/>
            <person name="Wu L."/>
            <person name="Ma J."/>
        </authorList>
    </citation>
    <scope>NUCLEOTIDE SEQUENCE [LARGE SCALE GENOMIC DNA]</scope>
    <source>
        <strain evidence="6">JCM 31921</strain>
    </source>
</reference>
<evidence type="ECO:0000256" key="1">
    <source>
        <dbReference type="ARBA" id="ARBA00022729"/>
    </source>
</evidence>
<evidence type="ECO:0000259" key="4">
    <source>
        <dbReference type="Pfam" id="PF13860"/>
    </source>
</evidence>
<dbReference type="RefSeq" id="WP_344822312.1">
    <property type="nucleotide sequence ID" value="NZ_BAABEZ010000002.1"/>
</dbReference>
<dbReference type="Proteomes" id="UP001501410">
    <property type="component" value="Unassembled WGS sequence"/>
</dbReference>
<dbReference type="InterPro" id="IPR029030">
    <property type="entry name" value="Caspase-like_dom_sf"/>
</dbReference>
<dbReference type="InterPro" id="IPR001769">
    <property type="entry name" value="Gingipain"/>
</dbReference>
<dbReference type="Gene3D" id="3.40.50.1460">
    <property type="match status" value="1"/>
</dbReference>
<evidence type="ECO:0000259" key="3">
    <source>
        <dbReference type="Pfam" id="PF01364"/>
    </source>
</evidence>
<dbReference type="SUPFAM" id="SSF52129">
    <property type="entry name" value="Caspase-like"/>
    <property type="match status" value="1"/>
</dbReference>
<dbReference type="NCBIfam" id="TIGR04183">
    <property type="entry name" value="Por_Secre_tail"/>
    <property type="match status" value="1"/>
</dbReference>
<accession>A0ABP8MI69</accession>
<feature type="chain" id="PRO_5045082553" evidence="2">
    <location>
        <begin position="20"/>
        <end position="1257"/>
    </location>
</feature>
<keyword evidence="6" id="KW-1185">Reference proteome</keyword>
<dbReference type="Pfam" id="PF13860">
    <property type="entry name" value="FlgD_ig"/>
    <property type="match status" value="1"/>
</dbReference>
<dbReference type="CDD" id="cd02258">
    <property type="entry name" value="Peptidase_C25_N"/>
    <property type="match status" value="1"/>
</dbReference>
<sequence length="1257" mass="137581">MKNSLLLLALLPASFAAHAQQAHTFSKSTSGNAVLNGFFIEPVKLTLSGTPEVKVTDKVYTLLEDTAKTELIQKAGVAVDVGIERKHPVAMVRVPAYRRNDAGQWEVLSSYTLTVIEKEATANNSISDASNPTARTTTASTSVLASGSWQKIAVAERGVYKVDYDFVSSKLGKGGSINSTNIRLFGNGGTMLPESNKVAHPDDLVENPIEMHDGGDGIFNAGDYFLFYANGPVAWLKDSVNQGFIHLINLYADASYYFITFDNGAGLRISDAAGTTKPATTNVSTYNEYASYEKEQYNLGLFGKTWWGDMLNFSGTGTNEKNIVFNLDNINDTVYYRYSLASAALGKSGAAAFYVSLNGTNIGSHTGIYGIDGSDGTDPAVGVFNSGMLVQSSSGTLTFNINYQKNVSSAKGYIDYVEVNTRRTLKLNSGGQIVFRDWRSVAPGSVAQFNIQNADGNTRVWDVTDPLHPSVMQGNLSGSVYSFTNDADILHEYAAYGTGFMSPAYVGTVANQNLHGLAQTDYIIVSHPDLTDAANKLAEYHRNNSGLSVTVVTTDQVYNEFGSGAKDISAIRDFVRMFYKRAGSDESQLPKYLLLMGQASFDYKDIIPNTAKLVPTYETPESLSATSGYCSDDFYALLDDNEYIHEGFPLMDIGVGRIPATNAAEASAVVDKIIRYKSNCSLGPWRLNNIYVADKEDGGGDHLLDADAMYTTVTNSSDIYNAQKVYLDNLDIISTPAGFRCPDANKIINDNMYKGAFLMNYSGHGSIYTLSSKRIVTQTDYNAWTNSCKMPIMITATCDFSRFDNPALQSSGEKIMLKSDGGAIALVTTTQVVYATYNRVFNQSYLSTQFQKEGNIWHTFGDAFRISKNYVIASGDTFNSRKFALLGDPALLPDFPRYNMQTDSAQEVIEGTAVRADTINSLGHYRIFGSVRDDNNIVMSDFNGKAYVTIFDKRQIVSVKTDNSSEYRRFITQNNIIYKGTATVTNGVFNFDFIAPKDVNYDFGKGKISYYAENGSTDAAGNDTNMAVGGFSEHYVLDEDSPVIRPFMNDSLFKNGGLTGTNSILYAIITDESGINVSGNYVGHDLSAILDNNEETPYVLNDYYETAPNTYKRGYVSFPISGLSDGMHSLKITAWDVFNNSGSGIVVFEVANGSIVKIRNIYSYPNPFRETTKFVFEHNHPNEELTATINIYDMAGSLVRTLSQTFTPTGSNSADIVWDGTGNGGEKLNSGVYMCRIKIATSKNIEDMGYQKVVLIR</sequence>
<comment type="caution">
    <text evidence="5">The sequence shown here is derived from an EMBL/GenBank/DDBJ whole genome shotgun (WGS) entry which is preliminary data.</text>
</comment>
<evidence type="ECO:0000256" key="2">
    <source>
        <dbReference type="SAM" id="SignalP"/>
    </source>
</evidence>
<dbReference type="InterPro" id="IPR029031">
    <property type="entry name" value="Gingipain_N_sf"/>
</dbReference>
<feature type="domain" description="Gingipain" evidence="3">
    <location>
        <begin position="522"/>
        <end position="891"/>
    </location>
</feature>
<feature type="domain" description="FlgD/Vpr Ig-like" evidence="4">
    <location>
        <begin position="1170"/>
        <end position="1238"/>
    </location>
</feature>
<dbReference type="InterPro" id="IPR026444">
    <property type="entry name" value="Secre_tail"/>
</dbReference>
<organism evidence="5 6">
    <name type="scientific">Rurimicrobium arvi</name>
    <dbReference type="NCBI Taxonomy" id="2049916"/>
    <lineage>
        <taxon>Bacteria</taxon>
        <taxon>Pseudomonadati</taxon>
        <taxon>Bacteroidota</taxon>
        <taxon>Chitinophagia</taxon>
        <taxon>Chitinophagales</taxon>
        <taxon>Chitinophagaceae</taxon>
        <taxon>Rurimicrobium</taxon>
    </lineage>
</organism>
<keyword evidence="1 2" id="KW-0732">Signal</keyword>
<dbReference type="Pfam" id="PF01364">
    <property type="entry name" value="Peptidase_C25"/>
    <property type="match status" value="1"/>
</dbReference>
<dbReference type="InterPro" id="IPR025965">
    <property type="entry name" value="FlgD/Vpr_Ig-like"/>
</dbReference>
<evidence type="ECO:0000313" key="5">
    <source>
        <dbReference type="EMBL" id="GAA4449869.1"/>
    </source>
</evidence>
<dbReference type="NCBIfam" id="NF033707">
    <property type="entry name" value="T9SS_sortase"/>
    <property type="match status" value="1"/>
</dbReference>
<gene>
    <name evidence="5" type="primary">porU</name>
    <name evidence="5" type="ORF">GCM10023092_04850</name>
</gene>
<dbReference type="Gene3D" id="2.60.40.4070">
    <property type="match status" value="1"/>
</dbReference>